<dbReference type="Gene3D" id="3.10.690.10">
    <property type="entry name" value="Bifunctional nuclease domain"/>
    <property type="match status" value="1"/>
</dbReference>
<dbReference type="GO" id="GO:0004518">
    <property type="term" value="F:nuclease activity"/>
    <property type="evidence" value="ECO:0007669"/>
    <property type="project" value="InterPro"/>
</dbReference>
<dbReference type="InterPro" id="IPR003729">
    <property type="entry name" value="Bi_nuclease_dom"/>
</dbReference>
<feature type="domain" description="BFN" evidence="1">
    <location>
        <begin position="5"/>
        <end position="136"/>
    </location>
</feature>
<name>A0A7C3ECZ1_9SPIR</name>
<dbReference type="SUPFAM" id="SSF103256">
    <property type="entry name" value="Hypothetical protein TM0160"/>
    <property type="match status" value="1"/>
</dbReference>
<protein>
    <submittedName>
        <fullName evidence="2">Bifunctional nuclease family protein</fullName>
    </submittedName>
</protein>
<organism evidence="2">
    <name type="scientific">Gracilinema caldarium</name>
    <dbReference type="NCBI Taxonomy" id="215591"/>
    <lineage>
        <taxon>Bacteria</taxon>
        <taxon>Pseudomonadati</taxon>
        <taxon>Spirochaetota</taxon>
        <taxon>Spirochaetia</taxon>
        <taxon>Spirochaetales</taxon>
        <taxon>Breznakiellaceae</taxon>
        <taxon>Gracilinema</taxon>
    </lineage>
</organism>
<dbReference type="Pfam" id="PF02577">
    <property type="entry name" value="BFN_dom"/>
    <property type="match status" value="1"/>
</dbReference>
<gene>
    <name evidence="2" type="ORF">ENS59_08575</name>
</gene>
<reference evidence="2" key="1">
    <citation type="journal article" date="2020" name="mSystems">
        <title>Genome- and Community-Level Interaction Insights into Carbon Utilization and Element Cycling Functions of Hydrothermarchaeota in Hydrothermal Sediment.</title>
        <authorList>
            <person name="Zhou Z."/>
            <person name="Liu Y."/>
            <person name="Xu W."/>
            <person name="Pan J."/>
            <person name="Luo Z.H."/>
            <person name="Li M."/>
        </authorList>
    </citation>
    <scope>NUCLEOTIDE SEQUENCE [LARGE SCALE GENOMIC DNA]</scope>
    <source>
        <strain evidence="2">SpSt-503</strain>
    </source>
</reference>
<dbReference type="PROSITE" id="PS51658">
    <property type="entry name" value="BFN"/>
    <property type="match status" value="1"/>
</dbReference>
<proteinExistence type="predicted"/>
<dbReference type="EMBL" id="DSVL01000264">
    <property type="protein sequence ID" value="HFH29550.1"/>
    <property type="molecule type" value="Genomic_DNA"/>
</dbReference>
<comment type="caution">
    <text evidence="2">The sequence shown here is derived from an EMBL/GenBank/DDBJ whole genome shotgun (WGS) entry which is preliminary data.</text>
</comment>
<evidence type="ECO:0000313" key="2">
    <source>
        <dbReference type="EMBL" id="HFH29550.1"/>
    </source>
</evidence>
<dbReference type="AlphaFoldDB" id="A0A7C3ECZ1"/>
<evidence type="ECO:0000259" key="1">
    <source>
        <dbReference type="PROSITE" id="PS51658"/>
    </source>
</evidence>
<dbReference type="InterPro" id="IPR036104">
    <property type="entry name" value="BFN_sf"/>
</dbReference>
<sequence>MMKQRNQARVIAILYDESQDTPLVLLQIDETDSFITLPIGTFEASSLIMASEALVTPQPLIHDVLVQLLQEHAFKAHYVELWGSPISGYFGRFRYQGRFLPHYLTLGPADCLILALRLKLPIFIDATMAASAQKELPKQMVYDSGSSQILYLDAHQHIQTC</sequence>
<accession>A0A7C3ECZ1</accession>